<comment type="function">
    <text evidence="11">Transcriptional activator that binds specific DNA sequence.</text>
</comment>
<dbReference type="EMBL" id="JAATIP010000314">
    <property type="protein sequence ID" value="KAF4352385.1"/>
    <property type="molecule type" value="Genomic_DNA"/>
</dbReference>
<protein>
    <recommendedName>
        <fullName evidence="11">Two-component response regulator</fullName>
    </recommendedName>
</protein>
<keyword evidence="8 11" id="KW-0010">Activator</keyword>
<name>A0A7J6DLG2_CANSA</name>
<evidence type="ECO:0000256" key="12">
    <source>
        <dbReference type="PROSITE-ProRule" id="PRU00169"/>
    </source>
</evidence>
<feature type="domain" description="Response regulatory" evidence="14">
    <location>
        <begin position="22"/>
        <end position="137"/>
    </location>
</feature>
<dbReference type="InterPro" id="IPR045279">
    <property type="entry name" value="ARR-like"/>
</dbReference>
<dbReference type="InterPro" id="IPR009057">
    <property type="entry name" value="Homeodomain-like_sf"/>
</dbReference>
<gene>
    <name evidence="17" type="ORF">F8388_016664</name>
    <name evidence="18" type="ORF">F8388_027331</name>
    <name evidence="16" type="ORF">G4B88_011196</name>
    <name evidence="19" type="ORF">G4B88_025011</name>
</gene>
<dbReference type="PIRSF" id="PIRSF036392">
    <property type="entry name" value="RR_ARR_type-B"/>
    <property type="match status" value="1"/>
</dbReference>
<feature type="compositionally biased region" description="Basic and acidic residues" evidence="13">
    <location>
        <begin position="144"/>
        <end position="153"/>
    </location>
</feature>
<keyword evidence="10 11" id="KW-0539">Nucleus</keyword>
<dbReference type="InterPro" id="IPR006447">
    <property type="entry name" value="Myb_dom_plants"/>
</dbReference>
<dbReference type="EMBL" id="JAATIP010000281">
    <property type="protein sequence ID" value="KAF4354397.1"/>
    <property type="molecule type" value="Genomic_DNA"/>
</dbReference>
<dbReference type="NCBIfam" id="TIGR01557">
    <property type="entry name" value="myb_SHAQKYF"/>
    <property type="match status" value="1"/>
</dbReference>
<dbReference type="SUPFAM" id="SSF46689">
    <property type="entry name" value="Homeodomain-like"/>
    <property type="match status" value="1"/>
</dbReference>
<evidence type="ECO:0000259" key="15">
    <source>
        <dbReference type="PROSITE" id="PS51294"/>
    </source>
</evidence>
<dbReference type="PROSITE" id="PS50110">
    <property type="entry name" value="RESPONSE_REGULATORY"/>
    <property type="match status" value="1"/>
</dbReference>
<dbReference type="EMBL" id="JAATIQ010000400">
    <property type="protein sequence ID" value="KAF4357776.1"/>
    <property type="molecule type" value="Genomic_DNA"/>
</dbReference>
<feature type="region of interest" description="Disordered" evidence="13">
    <location>
        <begin position="144"/>
        <end position="211"/>
    </location>
</feature>
<dbReference type="GO" id="GO:0005634">
    <property type="term" value="C:nucleus"/>
    <property type="evidence" value="ECO:0007669"/>
    <property type="project" value="UniProtKB-SubCell"/>
</dbReference>
<evidence type="ECO:0000256" key="6">
    <source>
        <dbReference type="ARBA" id="ARBA00023015"/>
    </source>
</evidence>
<keyword evidence="6 11" id="KW-0805">Transcription regulation</keyword>
<dbReference type="GO" id="GO:0003677">
    <property type="term" value="F:DNA binding"/>
    <property type="evidence" value="ECO:0007669"/>
    <property type="project" value="UniProtKB-KW"/>
</dbReference>
<evidence type="ECO:0000313" key="16">
    <source>
        <dbReference type="EMBL" id="KAF4346670.1"/>
    </source>
</evidence>
<dbReference type="Proteomes" id="UP000583929">
    <property type="component" value="Unassembled WGS sequence"/>
</dbReference>
<dbReference type="InterPro" id="IPR011006">
    <property type="entry name" value="CheY-like_superfamily"/>
</dbReference>
<evidence type="ECO:0000256" key="8">
    <source>
        <dbReference type="ARBA" id="ARBA00023159"/>
    </source>
</evidence>
<organism evidence="16 21">
    <name type="scientific">Cannabis sativa</name>
    <name type="common">Hemp</name>
    <name type="synonym">Marijuana</name>
    <dbReference type="NCBI Taxonomy" id="3483"/>
    <lineage>
        <taxon>Eukaryota</taxon>
        <taxon>Viridiplantae</taxon>
        <taxon>Streptophyta</taxon>
        <taxon>Embryophyta</taxon>
        <taxon>Tracheophyta</taxon>
        <taxon>Spermatophyta</taxon>
        <taxon>Magnoliopsida</taxon>
        <taxon>eudicotyledons</taxon>
        <taxon>Gunneridae</taxon>
        <taxon>Pentapetalae</taxon>
        <taxon>rosids</taxon>
        <taxon>fabids</taxon>
        <taxon>Rosales</taxon>
        <taxon>Cannabaceae</taxon>
        <taxon>Cannabis</taxon>
    </lineage>
</organism>
<dbReference type="PROSITE" id="PS51294">
    <property type="entry name" value="HTH_MYB"/>
    <property type="match status" value="1"/>
</dbReference>
<dbReference type="Gene3D" id="1.10.10.60">
    <property type="entry name" value="Homeodomain-like"/>
    <property type="match status" value="1"/>
</dbReference>
<dbReference type="PANTHER" id="PTHR43874:SF205">
    <property type="entry name" value="TWO-COMPONENT RESPONSE REGULATOR ORR23"/>
    <property type="match status" value="1"/>
</dbReference>
<evidence type="ECO:0000256" key="1">
    <source>
        <dbReference type="ARBA" id="ARBA00004123"/>
    </source>
</evidence>
<dbReference type="SMART" id="SM00448">
    <property type="entry name" value="REC"/>
    <property type="match status" value="1"/>
</dbReference>
<evidence type="ECO:0000313" key="18">
    <source>
        <dbReference type="EMBL" id="KAF4354397.1"/>
    </source>
</evidence>
<evidence type="ECO:0000256" key="3">
    <source>
        <dbReference type="ARBA" id="ARBA00022553"/>
    </source>
</evidence>
<keyword evidence="21" id="KW-1185">Reference proteome</keyword>
<evidence type="ECO:0000259" key="14">
    <source>
        <dbReference type="PROSITE" id="PS50110"/>
    </source>
</evidence>
<evidence type="ECO:0000256" key="13">
    <source>
        <dbReference type="SAM" id="MobiDB-lite"/>
    </source>
</evidence>
<evidence type="ECO:0000313" key="17">
    <source>
        <dbReference type="EMBL" id="KAF4352385.1"/>
    </source>
</evidence>
<dbReference type="SUPFAM" id="SSF52172">
    <property type="entry name" value="CheY-like"/>
    <property type="match status" value="1"/>
</dbReference>
<dbReference type="Gene3D" id="3.40.50.2300">
    <property type="match status" value="1"/>
</dbReference>
<feature type="domain" description="HTH myb-type" evidence="15">
    <location>
        <begin position="206"/>
        <end position="265"/>
    </location>
</feature>
<accession>A0A7J6DLG2</accession>
<dbReference type="Pfam" id="PF00249">
    <property type="entry name" value="Myb_DNA-binding"/>
    <property type="match status" value="1"/>
</dbReference>
<dbReference type="GO" id="GO:0003700">
    <property type="term" value="F:DNA-binding transcription factor activity"/>
    <property type="evidence" value="ECO:0007669"/>
    <property type="project" value="UniProtKB-UniRule"/>
</dbReference>
<evidence type="ECO:0000256" key="7">
    <source>
        <dbReference type="ARBA" id="ARBA00023125"/>
    </source>
</evidence>
<dbReference type="AlphaFoldDB" id="A0A7J6DLG2"/>
<dbReference type="InterPro" id="IPR017930">
    <property type="entry name" value="Myb_dom"/>
</dbReference>
<dbReference type="PANTHER" id="PTHR43874">
    <property type="entry name" value="TWO-COMPONENT RESPONSE REGULATOR"/>
    <property type="match status" value="1"/>
</dbReference>
<comment type="similarity">
    <text evidence="2">Belongs to the ARR family. Type-B subfamily.</text>
</comment>
<comment type="subcellular location">
    <subcellularLocation>
        <location evidence="1 11">Nucleus</location>
    </subcellularLocation>
</comment>
<feature type="modified residue" description="4-aspartylphosphate" evidence="12">
    <location>
        <position position="73"/>
    </location>
</feature>
<evidence type="ECO:0000256" key="11">
    <source>
        <dbReference type="PIRNR" id="PIRNR036392"/>
    </source>
</evidence>
<dbReference type="Pfam" id="PF00072">
    <property type="entry name" value="Response_reg"/>
    <property type="match status" value="1"/>
</dbReference>
<keyword evidence="5 11" id="KW-0902">Two-component regulatory system</keyword>
<feature type="region of interest" description="Disordered" evidence="13">
    <location>
        <begin position="417"/>
        <end position="438"/>
    </location>
</feature>
<evidence type="ECO:0000256" key="4">
    <source>
        <dbReference type="ARBA" id="ARBA00022864"/>
    </source>
</evidence>
<evidence type="ECO:0000313" key="21">
    <source>
        <dbReference type="Proteomes" id="UP000583929"/>
    </source>
</evidence>
<evidence type="ECO:0000313" key="20">
    <source>
        <dbReference type="Proteomes" id="UP000525078"/>
    </source>
</evidence>
<dbReference type="InterPro" id="IPR001005">
    <property type="entry name" value="SANT/Myb"/>
</dbReference>
<proteinExistence type="inferred from homology"/>
<dbReference type="EMBL" id="JAATIQ010000935">
    <property type="protein sequence ID" value="KAF4346670.1"/>
    <property type="molecule type" value="Genomic_DNA"/>
</dbReference>
<keyword evidence="9 11" id="KW-0804">Transcription</keyword>
<evidence type="ECO:0000256" key="5">
    <source>
        <dbReference type="ARBA" id="ARBA00023012"/>
    </source>
</evidence>
<dbReference type="CDD" id="cd17584">
    <property type="entry name" value="REC_typeB_ARR-like"/>
    <property type="match status" value="1"/>
</dbReference>
<evidence type="ECO:0000256" key="9">
    <source>
        <dbReference type="ARBA" id="ARBA00023163"/>
    </source>
</evidence>
<sequence>MTVEDQRGEDGGSFDRFPVGMRVLAVDDNPTCLRILESLLRKCQYQVTTTNQAIKALKMLRKNRNRFDLVISDVNMPDMDGFKLLELVGLEMDLPVIMLSEYSDTKLVMKGITHGAVDYLLKPVRMEEVKNIWQHVIRRKKLDPCDQGKHSDQGKTCQESGEGGKGVTSIGLNQNATTNRKRKDQDEDEEEEGEYDEHESEDPSSTQKKPRVVWSPELHKKFCAAVHKLGPEKAVPKKILDMMNEEGLTRENVASHLQKYRLYLKRLPGANQQARLVAALRAKGCSYVCMDTLDGFGDMHTMNGSGRLASSALSSSYTHGGMLGRLNSPSGLTIGGISSNGLIQPGNPQSLSSSFSTLGKFQPSISVNQSASLFQGIPTLEHNKLQQTKSTAHIGEFNPLNSSSGFAVPASFPDMRVTPSSSSTVRSSSSNPLMGDQSSVRVTPLLPESFDGESRGSSDFLDHNHYNESWEVAVQSSNFSSITLLRECSSHGQIHSNNLGIPSTTAQISNSPHEFSSSNAFLEPLAGPRDGHGHGNFIGNAVQSADYTEKHRWDNHNLNQDFGTLNSIVDQLNGCTSSAFESNEIENSAMVAKTETNEDFIENIESLDDIMSAMMKRG</sequence>
<feature type="compositionally biased region" description="Low complexity" evidence="13">
    <location>
        <begin position="417"/>
        <end position="430"/>
    </location>
</feature>
<dbReference type="Proteomes" id="UP000525078">
    <property type="component" value="Unassembled WGS sequence"/>
</dbReference>
<keyword evidence="3 12" id="KW-0597">Phosphoprotein</keyword>
<dbReference type="GO" id="GO:0009736">
    <property type="term" value="P:cytokinin-activated signaling pathway"/>
    <property type="evidence" value="ECO:0007669"/>
    <property type="project" value="UniProtKB-KW"/>
</dbReference>
<reference evidence="20 21" key="1">
    <citation type="journal article" date="2020" name="bioRxiv">
        <title>Sequence and annotation of 42 cannabis genomes reveals extensive copy number variation in cannabinoid synthesis and pathogen resistance genes.</title>
        <authorList>
            <person name="Mckernan K.J."/>
            <person name="Helbert Y."/>
            <person name="Kane L.T."/>
            <person name="Ebling H."/>
            <person name="Zhang L."/>
            <person name="Liu B."/>
            <person name="Eaton Z."/>
            <person name="Mclaughlin S."/>
            <person name="Kingan S."/>
            <person name="Baybayan P."/>
            <person name="Concepcion G."/>
            <person name="Jordan M."/>
            <person name="Riva A."/>
            <person name="Barbazuk W."/>
            <person name="Harkins T."/>
        </authorList>
    </citation>
    <scope>NUCLEOTIDE SEQUENCE [LARGE SCALE GENOMIC DNA]</scope>
    <source>
        <strain evidence="20 21">cv. Jamaican Lion 4</strain>
        <strain evidence="16">Father</strain>
        <strain evidence="17">Mother</strain>
        <tissue evidence="16">Leaf</tissue>
    </source>
</reference>
<dbReference type="FunFam" id="1.10.10.60:FF:000007">
    <property type="entry name" value="Two-component response regulator"/>
    <property type="match status" value="1"/>
</dbReference>
<feature type="compositionally biased region" description="Acidic residues" evidence="13">
    <location>
        <begin position="186"/>
        <end position="202"/>
    </location>
</feature>
<dbReference type="InterPro" id="IPR017053">
    <property type="entry name" value="Response_reg_B-typ_pln"/>
</dbReference>
<keyword evidence="4" id="KW-0932">Cytokinin signaling pathway</keyword>
<dbReference type="InterPro" id="IPR001789">
    <property type="entry name" value="Sig_transdc_resp-reg_receiver"/>
</dbReference>
<comment type="caution">
    <text evidence="16">The sequence shown here is derived from an EMBL/GenBank/DDBJ whole genome shotgun (WGS) entry which is preliminary data.</text>
</comment>
<dbReference type="GO" id="GO:0000160">
    <property type="term" value="P:phosphorelay signal transduction system"/>
    <property type="evidence" value="ECO:0007669"/>
    <property type="project" value="UniProtKB-KW"/>
</dbReference>
<evidence type="ECO:0000256" key="2">
    <source>
        <dbReference type="ARBA" id="ARBA00006015"/>
    </source>
</evidence>
<evidence type="ECO:0000313" key="19">
    <source>
        <dbReference type="EMBL" id="KAF4357776.1"/>
    </source>
</evidence>
<keyword evidence="7 11" id="KW-0238">DNA-binding</keyword>
<evidence type="ECO:0000256" key="10">
    <source>
        <dbReference type="ARBA" id="ARBA00023242"/>
    </source>
</evidence>